<dbReference type="EMBL" id="CM035444">
    <property type="protein sequence ID" value="KAH7276449.1"/>
    <property type="molecule type" value="Genomic_DNA"/>
</dbReference>
<evidence type="ECO:0000256" key="2">
    <source>
        <dbReference type="ARBA" id="ARBA00023015"/>
    </source>
</evidence>
<evidence type="ECO:0000256" key="6">
    <source>
        <dbReference type="SAM" id="MobiDB-lite"/>
    </source>
</evidence>
<feature type="compositionally biased region" description="Polar residues" evidence="6">
    <location>
        <begin position="537"/>
        <end position="555"/>
    </location>
</feature>
<feature type="compositionally biased region" description="Basic residues" evidence="6">
    <location>
        <begin position="667"/>
        <end position="676"/>
    </location>
</feature>
<dbReference type="EMBL" id="CM035444">
    <property type="protein sequence ID" value="KAH7276446.1"/>
    <property type="molecule type" value="Genomic_DNA"/>
</dbReference>
<dbReference type="GO" id="GO:0000976">
    <property type="term" value="F:transcription cis-regulatory region binding"/>
    <property type="evidence" value="ECO:0007669"/>
    <property type="project" value="TreeGrafter"/>
</dbReference>
<dbReference type="EMBL" id="CM035444">
    <property type="protein sequence ID" value="KAH7276453.1"/>
    <property type="molecule type" value="Genomic_DNA"/>
</dbReference>
<keyword evidence="5" id="KW-0175">Coiled coil</keyword>
<dbReference type="InterPro" id="IPR011598">
    <property type="entry name" value="bHLH_dom"/>
</dbReference>
<dbReference type="OrthoDB" id="1926382at2759"/>
<feature type="domain" description="BHLH" evidence="7">
    <location>
        <begin position="680"/>
        <end position="729"/>
    </location>
</feature>
<dbReference type="PANTHER" id="PTHR11514:SF43">
    <property type="entry name" value="TRANSCRIPTION FACTOR MYC2"/>
    <property type="match status" value="1"/>
</dbReference>
<evidence type="ECO:0000256" key="1">
    <source>
        <dbReference type="ARBA" id="ARBA00004123"/>
    </source>
</evidence>
<dbReference type="PROSITE" id="PS50888">
    <property type="entry name" value="BHLH"/>
    <property type="match status" value="1"/>
</dbReference>
<feature type="coiled-coil region" evidence="5">
    <location>
        <begin position="719"/>
        <end position="753"/>
    </location>
</feature>
<evidence type="ECO:0000256" key="5">
    <source>
        <dbReference type="SAM" id="Coils"/>
    </source>
</evidence>
<evidence type="ECO:0000313" key="9">
    <source>
        <dbReference type="Proteomes" id="UP000825935"/>
    </source>
</evidence>
<dbReference type="Pfam" id="PF22754">
    <property type="entry name" value="bHLH-TF_ACT-like_plant"/>
    <property type="match status" value="1"/>
</dbReference>
<evidence type="ECO:0000256" key="3">
    <source>
        <dbReference type="ARBA" id="ARBA00023163"/>
    </source>
</evidence>
<dbReference type="InterPro" id="IPR045084">
    <property type="entry name" value="AIB/MYC-like"/>
</dbReference>
<keyword evidence="3" id="KW-0804">Transcription</keyword>
<dbReference type="SUPFAM" id="SSF47459">
    <property type="entry name" value="HLH, helix-loop-helix DNA-binding domain"/>
    <property type="match status" value="1"/>
</dbReference>
<dbReference type="Pfam" id="PF00010">
    <property type="entry name" value="HLH"/>
    <property type="match status" value="1"/>
</dbReference>
<dbReference type="InterPro" id="IPR025610">
    <property type="entry name" value="MYC/MYB_N"/>
</dbReference>
<keyword evidence="4" id="KW-0539">Nucleus</keyword>
<dbReference type="EMBL" id="CM035444">
    <property type="protein sequence ID" value="KAH7276454.1"/>
    <property type="molecule type" value="Genomic_DNA"/>
</dbReference>
<feature type="region of interest" description="Disordered" evidence="6">
    <location>
        <begin position="579"/>
        <end position="614"/>
    </location>
</feature>
<feature type="region of interest" description="Disordered" evidence="6">
    <location>
        <begin position="640"/>
        <end position="690"/>
    </location>
</feature>
<dbReference type="OMA" id="HQIQHFE"/>
<feature type="region of interest" description="Disordered" evidence="6">
    <location>
        <begin position="467"/>
        <end position="501"/>
    </location>
</feature>
<reference evidence="8" key="1">
    <citation type="submission" date="2021-08" db="EMBL/GenBank/DDBJ databases">
        <title>WGS assembly of Ceratopteris richardii.</title>
        <authorList>
            <person name="Marchant D.B."/>
            <person name="Chen G."/>
            <person name="Jenkins J."/>
            <person name="Shu S."/>
            <person name="Leebens-Mack J."/>
            <person name="Grimwood J."/>
            <person name="Schmutz J."/>
            <person name="Soltis P."/>
            <person name="Soltis D."/>
            <person name="Chen Z.-H."/>
        </authorList>
    </citation>
    <scope>NUCLEOTIDE SEQUENCE</scope>
    <source>
        <strain evidence="8">Whitten #5841</strain>
        <tissue evidence="8">Leaf</tissue>
    </source>
</reference>
<feature type="compositionally biased region" description="Basic and acidic residues" evidence="6">
    <location>
        <begin position="479"/>
        <end position="491"/>
    </location>
</feature>
<feature type="compositionally biased region" description="Basic and acidic residues" evidence="6">
    <location>
        <begin position="643"/>
        <end position="658"/>
    </location>
</feature>
<comment type="caution">
    <text evidence="8">The sequence shown here is derived from an EMBL/GenBank/DDBJ whole genome shotgun (WGS) entry which is preliminary data.</text>
</comment>
<proteinExistence type="predicted"/>
<gene>
    <name evidence="8" type="ORF">KP509_39G007700</name>
</gene>
<keyword evidence="2" id="KW-0805">Transcription regulation</keyword>
<feature type="compositionally biased region" description="Basic and acidic residues" evidence="6">
    <location>
        <begin position="587"/>
        <end position="614"/>
    </location>
</feature>
<dbReference type="Gene3D" id="4.10.280.10">
    <property type="entry name" value="Helix-loop-helix DNA-binding domain"/>
    <property type="match status" value="1"/>
</dbReference>
<dbReference type="GO" id="GO:0003700">
    <property type="term" value="F:DNA-binding transcription factor activity"/>
    <property type="evidence" value="ECO:0007669"/>
    <property type="project" value="InterPro"/>
</dbReference>
<evidence type="ECO:0000313" key="8">
    <source>
        <dbReference type="EMBL" id="KAH7276446.1"/>
    </source>
</evidence>
<protein>
    <recommendedName>
        <fullName evidence="7">BHLH domain-containing protein</fullName>
    </recommendedName>
</protein>
<dbReference type="EMBL" id="CM035444">
    <property type="protein sequence ID" value="KAH7276448.1"/>
    <property type="molecule type" value="Genomic_DNA"/>
</dbReference>
<sequence length="868" mass="95932">MDAAHQLMFELQVPDFEIASSLRDTFMSLSTCENLFLGNADHLPSSSRHDSSMASPLAQESTLVQRLQSVVETSSARWNYAIFWQLTDLNDGQQRLEWGDGFFNPREEDRPPKTSISAPNQQLRQRFLRRLRSLIVQQNSDDASMFDGLDADVTDTEWFYLLSMTSSFNIGEGIPGQAFALSQHYWICGSEELRSSRCQRANSAQRSGIHTFVCIPTLNGVLELGSTHVINESTELLNSICHTFDPPMPGSEYDFSLENSEGFGVPELCGLGPIGDGISADELRQSQIISEMLGMANTSQMQSLFVNGKTGDLPGAVLQREPWSILAQSCPSDLIVAGNDRTMSWQSQTRVPSLSQCDDDPKGWQGSGKLNSSYETLNGQMTREAIEDGFMSMEQWSGDPSGVHTQGIWSPFVSTTDFTQYTGISTPQTCLNGSRKVSTNQENSTLSVNLHNDEASDVQLQTMMTGVGLPERNSSVEGFQDRKGSETEKNSSLDSASSLPKDQVSKDFDAENHANVGMQLVFDKTENTRLLDLSKGPRSNASFSRDGVQSKSSPTLADGYTQEGGKPWGLDVHTYALKPVENSPSWHEGKDVEGNTKEEEISSENKGDDRSNKQLWQEKEGSSLLMKDGPGLQLTGMVQSTVESEHSDLDASSFKEEDISQPVAEKKPRKRGRKPANGREEPLNHVEAERQRREKMNQRFYALRAVVPNVTRMDKASLLADAATYIEELHSKVQSLETEREKLRARLDKMVLDKSGSSLCAAQGSMFASPSLVPQRKACPHGKASIRVQCLLGREALIQVESSRKSYSAAKLMLALQSLHLQVHHATVEVINGRLLQRVIVVMKAPHSLSEDKIRDALSAYAVECDCS</sequence>
<feature type="region of interest" description="Disordered" evidence="6">
    <location>
        <begin position="532"/>
        <end position="565"/>
    </location>
</feature>
<dbReference type="AlphaFoldDB" id="A0A8T2PYH6"/>
<dbReference type="Pfam" id="PF14215">
    <property type="entry name" value="bHLH-MYC_N"/>
    <property type="match status" value="1"/>
</dbReference>
<keyword evidence="9" id="KW-1185">Reference proteome</keyword>
<comment type="subcellular location">
    <subcellularLocation>
        <location evidence="1">Nucleus</location>
    </subcellularLocation>
</comment>
<dbReference type="EMBL" id="CM035444">
    <property type="protein sequence ID" value="KAH7276447.1"/>
    <property type="molecule type" value="Genomic_DNA"/>
</dbReference>
<dbReference type="GO" id="GO:0046983">
    <property type="term" value="F:protein dimerization activity"/>
    <property type="evidence" value="ECO:0007669"/>
    <property type="project" value="InterPro"/>
</dbReference>
<dbReference type="SMART" id="SM00353">
    <property type="entry name" value="HLH"/>
    <property type="match status" value="1"/>
</dbReference>
<dbReference type="GO" id="GO:0005634">
    <property type="term" value="C:nucleus"/>
    <property type="evidence" value="ECO:0007669"/>
    <property type="project" value="TreeGrafter"/>
</dbReference>
<dbReference type="Proteomes" id="UP000825935">
    <property type="component" value="Chromosome 39"/>
</dbReference>
<accession>A0A8T2PYH6</accession>
<dbReference type="PANTHER" id="PTHR11514">
    <property type="entry name" value="MYC"/>
    <property type="match status" value="1"/>
</dbReference>
<dbReference type="EMBL" id="CM035444">
    <property type="protein sequence ID" value="KAH7276450.1"/>
    <property type="molecule type" value="Genomic_DNA"/>
</dbReference>
<evidence type="ECO:0000259" key="7">
    <source>
        <dbReference type="PROSITE" id="PS50888"/>
    </source>
</evidence>
<organism evidence="8 9">
    <name type="scientific">Ceratopteris richardii</name>
    <name type="common">Triangle waterfern</name>
    <dbReference type="NCBI Taxonomy" id="49495"/>
    <lineage>
        <taxon>Eukaryota</taxon>
        <taxon>Viridiplantae</taxon>
        <taxon>Streptophyta</taxon>
        <taxon>Embryophyta</taxon>
        <taxon>Tracheophyta</taxon>
        <taxon>Polypodiopsida</taxon>
        <taxon>Polypodiidae</taxon>
        <taxon>Polypodiales</taxon>
        <taxon>Pteridineae</taxon>
        <taxon>Pteridaceae</taxon>
        <taxon>Parkerioideae</taxon>
        <taxon>Ceratopteris</taxon>
    </lineage>
</organism>
<name>A0A8T2PYH6_CERRI</name>
<evidence type="ECO:0000256" key="4">
    <source>
        <dbReference type="ARBA" id="ARBA00023242"/>
    </source>
</evidence>
<feature type="compositionally biased region" description="Basic and acidic residues" evidence="6">
    <location>
        <begin position="677"/>
        <end position="690"/>
    </location>
</feature>
<dbReference type="InterPro" id="IPR036638">
    <property type="entry name" value="HLH_DNA-bd_sf"/>
</dbReference>
<dbReference type="CDD" id="cd11449">
    <property type="entry name" value="bHLH_AtAIB_like"/>
    <property type="match status" value="1"/>
</dbReference>
<dbReference type="InterPro" id="IPR054502">
    <property type="entry name" value="bHLH-TF_ACT-like_plant"/>
</dbReference>